<feature type="transmembrane region" description="Helical" evidence="12">
    <location>
        <begin position="113"/>
        <end position="131"/>
    </location>
</feature>
<evidence type="ECO:0000256" key="9">
    <source>
        <dbReference type="ARBA" id="ARBA00022989"/>
    </source>
</evidence>
<keyword evidence="6" id="KW-0441">Lipid A biosynthesis</keyword>
<dbReference type="GO" id="GO:0009103">
    <property type="term" value="P:lipopolysaccharide biosynthetic process"/>
    <property type="evidence" value="ECO:0007669"/>
    <property type="project" value="UniProtKB-KW"/>
</dbReference>
<feature type="transmembrane region" description="Helical" evidence="12">
    <location>
        <begin position="57"/>
        <end position="74"/>
    </location>
</feature>
<evidence type="ECO:0000256" key="8">
    <source>
        <dbReference type="ARBA" id="ARBA00022985"/>
    </source>
</evidence>
<name>A0A6J6DUZ2_9ZZZZ</name>
<dbReference type="SUPFAM" id="SSF103481">
    <property type="entry name" value="Multidrug resistance efflux transporter EmrE"/>
    <property type="match status" value="2"/>
</dbReference>
<organism evidence="14">
    <name type="scientific">freshwater metagenome</name>
    <dbReference type="NCBI Taxonomy" id="449393"/>
    <lineage>
        <taxon>unclassified sequences</taxon>
        <taxon>metagenomes</taxon>
        <taxon>ecological metagenomes</taxon>
    </lineage>
</organism>
<keyword evidence="10" id="KW-0443">Lipid metabolism</keyword>
<feature type="transmembrane region" description="Helical" evidence="12">
    <location>
        <begin position="166"/>
        <end position="191"/>
    </location>
</feature>
<feature type="transmembrane region" description="Helical" evidence="12">
    <location>
        <begin position="6"/>
        <end position="22"/>
    </location>
</feature>
<dbReference type="PANTHER" id="PTHR30561">
    <property type="entry name" value="SMR FAMILY PROTON-DEPENDENT DRUG EFFLUX TRANSPORTER SUGE"/>
    <property type="match status" value="1"/>
</dbReference>
<evidence type="ECO:0000256" key="6">
    <source>
        <dbReference type="ARBA" id="ARBA00022556"/>
    </source>
</evidence>
<dbReference type="PANTHER" id="PTHR30561:SF0">
    <property type="entry name" value="GUANIDINIUM EXPORTER"/>
    <property type="match status" value="1"/>
</dbReference>
<evidence type="ECO:0000256" key="2">
    <source>
        <dbReference type="ARBA" id="ARBA00022448"/>
    </source>
</evidence>
<evidence type="ECO:0000256" key="10">
    <source>
        <dbReference type="ARBA" id="ARBA00023098"/>
    </source>
</evidence>
<keyword evidence="5" id="KW-0997">Cell inner membrane</keyword>
<feature type="transmembrane region" description="Helical" evidence="12">
    <location>
        <begin position="86"/>
        <end position="107"/>
    </location>
</feature>
<gene>
    <name evidence="14" type="ORF">UFOPK1493_02138</name>
</gene>
<proteinExistence type="predicted"/>
<keyword evidence="3" id="KW-1003">Cell membrane</keyword>
<comment type="subcellular location">
    <subcellularLocation>
        <location evidence="1">Cell membrane</location>
        <topology evidence="1">Multi-pass membrane protein</topology>
    </subcellularLocation>
</comment>
<evidence type="ECO:0000256" key="4">
    <source>
        <dbReference type="ARBA" id="ARBA00022516"/>
    </source>
</evidence>
<feature type="transmembrane region" description="Helical" evidence="12">
    <location>
        <begin position="29"/>
        <end position="51"/>
    </location>
</feature>
<feature type="transmembrane region" description="Helical" evidence="12">
    <location>
        <begin position="203"/>
        <end position="221"/>
    </location>
</feature>
<sequence length="274" mass="28119">MLLATVLALTAAVLHAGWNLAVKQGGDRFLALWGQFTLAGAVGLVVVLAVGGFPAEGWVWAFVSGAVHVPYCWFLARAYDHGDFSLVYPMARGGGALLAAIGGIVLLDDHLSPLSVAAIVLVAVGLFLLAGRARGPEVGAALVVAATIGAYSVSDAHGIRSTGNELYVLATFVGTGTMTTLFGLATGRAGAMRVAMTANWRRYLALGLAAMVTYGLVQLAFQRAPVGYVTALRESSVLIAAFVGTRLLGEAAGTRRVVAAGVVVAGLITLVVAR</sequence>
<keyword evidence="2" id="KW-0813">Transport</keyword>
<feature type="domain" description="EamA" evidence="13">
    <location>
        <begin position="140"/>
        <end position="271"/>
    </location>
</feature>
<evidence type="ECO:0000256" key="11">
    <source>
        <dbReference type="ARBA" id="ARBA00023136"/>
    </source>
</evidence>
<evidence type="ECO:0000256" key="1">
    <source>
        <dbReference type="ARBA" id="ARBA00004651"/>
    </source>
</evidence>
<dbReference type="AlphaFoldDB" id="A0A6J6DUZ2"/>
<dbReference type="InterPro" id="IPR000390">
    <property type="entry name" value="Small_drug/metabolite_transptr"/>
</dbReference>
<dbReference type="Pfam" id="PF00892">
    <property type="entry name" value="EamA"/>
    <property type="match status" value="1"/>
</dbReference>
<evidence type="ECO:0000256" key="3">
    <source>
        <dbReference type="ARBA" id="ARBA00022475"/>
    </source>
</evidence>
<keyword evidence="4" id="KW-0444">Lipid biosynthesis</keyword>
<feature type="transmembrane region" description="Helical" evidence="12">
    <location>
        <begin position="138"/>
        <end position="154"/>
    </location>
</feature>
<reference evidence="14" key="1">
    <citation type="submission" date="2020-05" db="EMBL/GenBank/DDBJ databases">
        <authorList>
            <person name="Chiriac C."/>
            <person name="Salcher M."/>
            <person name="Ghai R."/>
            <person name="Kavagutti S V."/>
        </authorList>
    </citation>
    <scope>NUCLEOTIDE SEQUENCE</scope>
</reference>
<keyword evidence="7 12" id="KW-0812">Transmembrane</keyword>
<keyword evidence="11 12" id="KW-0472">Membrane</keyword>
<dbReference type="GO" id="GO:0022857">
    <property type="term" value="F:transmembrane transporter activity"/>
    <property type="evidence" value="ECO:0007669"/>
    <property type="project" value="InterPro"/>
</dbReference>
<dbReference type="Gene3D" id="1.10.3730.20">
    <property type="match status" value="1"/>
</dbReference>
<evidence type="ECO:0000313" key="14">
    <source>
        <dbReference type="EMBL" id="CAB4566735.1"/>
    </source>
</evidence>
<dbReference type="EMBL" id="CAEZSR010000079">
    <property type="protein sequence ID" value="CAB4566735.1"/>
    <property type="molecule type" value="Genomic_DNA"/>
</dbReference>
<keyword evidence="8" id="KW-0448">Lipopolysaccharide biosynthesis</keyword>
<evidence type="ECO:0000256" key="7">
    <source>
        <dbReference type="ARBA" id="ARBA00022692"/>
    </source>
</evidence>
<accession>A0A6J6DUZ2</accession>
<feature type="transmembrane region" description="Helical" evidence="12">
    <location>
        <begin position="257"/>
        <end position="273"/>
    </location>
</feature>
<dbReference type="GO" id="GO:0005886">
    <property type="term" value="C:plasma membrane"/>
    <property type="evidence" value="ECO:0007669"/>
    <property type="project" value="UniProtKB-SubCell"/>
</dbReference>
<evidence type="ECO:0000256" key="12">
    <source>
        <dbReference type="SAM" id="Phobius"/>
    </source>
</evidence>
<protein>
    <submittedName>
        <fullName evidence="14">Unannotated protein</fullName>
    </submittedName>
</protein>
<dbReference type="InterPro" id="IPR037185">
    <property type="entry name" value="EmrE-like"/>
</dbReference>
<evidence type="ECO:0000259" key="13">
    <source>
        <dbReference type="Pfam" id="PF00892"/>
    </source>
</evidence>
<dbReference type="InterPro" id="IPR000620">
    <property type="entry name" value="EamA_dom"/>
</dbReference>
<keyword evidence="9 12" id="KW-1133">Transmembrane helix</keyword>
<evidence type="ECO:0000256" key="5">
    <source>
        <dbReference type="ARBA" id="ARBA00022519"/>
    </source>
</evidence>